<comment type="caution">
    <text evidence="1">The sequence shown here is derived from an EMBL/GenBank/DDBJ whole genome shotgun (WGS) entry which is preliminary data.</text>
</comment>
<proteinExistence type="predicted"/>
<evidence type="ECO:0000313" key="2">
    <source>
        <dbReference type="Proteomes" id="UP001234297"/>
    </source>
</evidence>
<gene>
    <name evidence="1" type="ORF">MRB53_028023</name>
</gene>
<reference evidence="1 2" key="1">
    <citation type="journal article" date="2022" name="Hortic Res">
        <title>A haplotype resolved chromosomal level avocado genome allows analysis of novel avocado genes.</title>
        <authorList>
            <person name="Nath O."/>
            <person name="Fletcher S.J."/>
            <person name="Hayward A."/>
            <person name="Shaw L.M."/>
            <person name="Masouleh A.K."/>
            <person name="Furtado A."/>
            <person name="Henry R.J."/>
            <person name="Mitter N."/>
        </authorList>
    </citation>
    <scope>NUCLEOTIDE SEQUENCE [LARGE SCALE GENOMIC DNA]</scope>
    <source>
        <strain evidence="2">cv. Hass</strain>
    </source>
</reference>
<accession>A0ACC2KEE1</accession>
<protein>
    <submittedName>
        <fullName evidence="1">Uncharacterized protein</fullName>
    </submittedName>
</protein>
<sequence length="166" mass="18753">MALSKNANLLTSMVNRIAFAITRRGFSGASSMMARKHGEEKKVVVMMREGGIESSSSWVPDPVTGFYKPANRVGEIDPAELREMLLNKKTVVSQDVDLLQALMQKQEEHRDAEGWALLNTRRFRHYRRRLEKGQSRAAFTNRRDLGRGFGPLHACATMRFGKTNNG</sequence>
<keyword evidence="2" id="KW-1185">Reference proteome</keyword>
<dbReference type="Proteomes" id="UP001234297">
    <property type="component" value="Chromosome 9"/>
</dbReference>
<dbReference type="EMBL" id="CM056817">
    <property type="protein sequence ID" value="KAJ8619494.1"/>
    <property type="molecule type" value="Genomic_DNA"/>
</dbReference>
<organism evidence="1 2">
    <name type="scientific">Persea americana</name>
    <name type="common">Avocado</name>
    <dbReference type="NCBI Taxonomy" id="3435"/>
    <lineage>
        <taxon>Eukaryota</taxon>
        <taxon>Viridiplantae</taxon>
        <taxon>Streptophyta</taxon>
        <taxon>Embryophyta</taxon>
        <taxon>Tracheophyta</taxon>
        <taxon>Spermatophyta</taxon>
        <taxon>Magnoliopsida</taxon>
        <taxon>Magnoliidae</taxon>
        <taxon>Laurales</taxon>
        <taxon>Lauraceae</taxon>
        <taxon>Persea</taxon>
    </lineage>
</organism>
<evidence type="ECO:0000313" key="1">
    <source>
        <dbReference type="EMBL" id="KAJ8619494.1"/>
    </source>
</evidence>
<name>A0ACC2KEE1_PERAE</name>